<evidence type="ECO:0000313" key="9">
    <source>
        <dbReference type="Proteomes" id="UP000007722"/>
    </source>
</evidence>
<keyword evidence="9" id="KW-1185">Reference proteome</keyword>
<dbReference type="GO" id="GO:0015937">
    <property type="term" value="P:coenzyme A biosynthetic process"/>
    <property type="evidence" value="ECO:0007669"/>
    <property type="project" value="UniProtKB-UniRule"/>
</dbReference>
<evidence type="ECO:0000256" key="5">
    <source>
        <dbReference type="ARBA" id="ARBA00038302"/>
    </source>
</evidence>
<dbReference type="UniPathway" id="UPA00241"/>
<evidence type="ECO:0000256" key="7">
    <source>
        <dbReference type="PIRSR" id="PIRSR602129-50"/>
    </source>
</evidence>
<dbReference type="NCBIfam" id="TIGR03812">
    <property type="entry name" value="tyr_de_CO2_Arch"/>
    <property type="match status" value="1"/>
</dbReference>
<gene>
    <name evidence="6" type="primary">mfnA</name>
    <name evidence="8" type="ordered locus">Mvol_1332</name>
</gene>
<comment type="similarity">
    <text evidence="6">Belongs to the group II decarboxylase family. MfnA subfamily.</text>
</comment>
<name>D7DV28_METV3</name>
<dbReference type="PANTHER" id="PTHR42735:SF6">
    <property type="entry name" value="SPHINGOSINE-1-PHOSPHATE LYASE 1"/>
    <property type="match status" value="1"/>
</dbReference>
<comment type="function">
    <text evidence="6">Catalyzes the decarboxylation of L-tyrosine to produce tyramine for methanofuran biosynthesis. Can also catalyze the decarboxylation of L-aspartate to produce beta-alanine for coenzyme A (CoA) biosynthesis.</text>
</comment>
<protein>
    <recommendedName>
        <fullName evidence="6">Probable L-tyrosine/L-aspartate decarboxylase</fullName>
        <shortName evidence="6">TDC/ADC</shortName>
        <ecNumber evidence="6">4.1.1.11</ecNumber>
        <ecNumber evidence="6">4.1.1.25</ecNumber>
    </recommendedName>
</protein>
<dbReference type="GO" id="GO:2001120">
    <property type="term" value="P:methanofuran biosynthetic process"/>
    <property type="evidence" value="ECO:0007669"/>
    <property type="project" value="UniProtKB-UniRule"/>
</dbReference>
<dbReference type="eggNOG" id="arCOG00027">
    <property type="taxonomic scope" value="Archaea"/>
</dbReference>
<dbReference type="EMBL" id="CP002057">
    <property type="protein sequence ID" value="ADI36988.1"/>
    <property type="molecule type" value="Genomic_DNA"/>
</dbReference>
<dbReference type="EC" id="4.1.1.25" evidence="6"/>
<keyword evidence="4 6" id="KW-0456">Lyase</keyword>
<dbReference type="SUPFAM" id="SSF53383">
    <property type="entry name" value="PLP-dependent transferases"/>
    <property type="match status" value="1"/>
</dbReference>
<dbReference type="FunCoup" id="D7DV28">
    <property type="interactions" value="183"/>
</dbReference>
<dbReference type="InterPro" id="IPR050477">
    <property type="entry name" value="GrpII_AminoAcid_Decarb"/>
</dbReference>
<comment type="catalytic activity">
    <reaction evidence="6">
        <text>L-tyrosine + H(+) = tyramine + CO2</text>
        <dbReference type="Rhea" id="RHEA:14345"/>
        <dbReference type="ChEBI" id="CHEBI:15378"/>
        <dbReference type="ChEBI" id="CHEBI:16526"/>
        <dbReference type="ChEBI" id="CHEBI:58315"/>
        <dbReference type="ChEBI" id="CHEBI:327995"/>
        <dbReference type="EC" id="4.1.1.25"/>
    </reaction>
</comment>
<evidence type="ECO:0000256" key="2">
    <source>
        <dbReference type="ARBA" id="ARBA00022793"/>
    </source>
</evidence>
<comment type="cofactor">
    <cofactor evidence="1 6 7">
        <name>pyridoxal 5'-phosphate</name>
        <dbReference type="ChEBI" id="CHEBI:597326"/>
    </cofactor>
</comment>
<dbReference type="KEGG" id="mvo:Mvol_1332"/>
<dbReference type="Gene3D" id="3.40.640.10">
    <property type="entry name" value="Type I PLP-dependent aspartate aminotransferase-like (Major domain)"/>
    <property type="match status" value="1"/>
</dbReference>
<dbReference type="AlphaFoldDB" id="D7DV28"/>
<dbReference type="InParanoid" id="D7DV28"/>
<keyword evidence="3 6" id="KW-0663">Pyridoxal phosphate</keyword>
<dbReference type="HAMAP" id="MF_01610">
    <property type="entry name" value="MfnA_decarbox"/>
    <property type="match status" value="1"/>
</dbReference>
<dbReference type="STRING" id="456320.Mvol_1332"/>
<dbReference type="InterPro" id="IPR015421">
    <property type="entry name" value="PyrdxlP-dep_Trfase_major"/>
</dbReference>
<sequence length="402" mass="45497">MDKSKEILSKLKEYRDLDLKYEKGNIFGSMCTKPHPITLEIIKMFYETNLGDPGLFIGTKKLEEESIQMIGKLLHNPNAFGYIISGGTEANITAMRLFNNISKANFKNKKYGNKKNREDSSKIIIPETAHFSFDKSKDMMNLDLIRPPLTEYYTSNVKWVKDYVEDTISKNGENSISGIVGIAGCTELGTIDNIKELSKIAYTNDIPLHVDAAFGGFVIPFLEEKYKLKNYNYEFDFSLDGVKTITIDPHKMGLSPISAGGIIFRNREYKKYLDIEAPYLTETLQATILGTRTGVGAATTWGLLKLLCKDGYAKITHECMEKTTYLTNKLRENGFETVIEPVLNIIAIKDDNAKETCKKLKEKGLYVSVCRCTNALRIVIMPHLEFEHLDNLVNTLCKINKK</sequence>
<comment type="pathway">
    <text evidence="6">Cofactor biosynthesis; coenzyme A biosynthesis.</text>
</comment>
<dbReference type="UniPathway" id="UPA00080"/>
<evidence type="ECO:0000256" key="1">
    <source>
        <dbReference type="ARBA" id="ARBA00001933"/>
    </source>
</evidence>
<dbReference type="EC" id="4.1.1.11" evidence="6"/>
<evidence type="ECO:0000313" key="8">
    <source>
        <dbReference type="EMBL" id="ADI36988.1"/>
    </source>
</evidence>
<evidence type="ECO:0000256" key="4">
    <source>
        <dbReference type="ARBA" id="ARBA00023239"/>
    </source>
</evidence>
<dbReference type="InterPro" id="IPR015422">
    <property type="entry name" value="PyrdxlP-dep_Trfase_small"/>
</dbReference>
<dbReference type="GO" id="GO:0004068">
    <property type="term" value="F:aspartate 1-decarboxylase activity"/>
    <property type="evidence" value="ECO:0007669"/>
    <property type="project" value="UniProtKB-UniRule"/>
</dbReference>
<dbReference type="InterPro" id="IPR015424">
    <property type="entry name" value="PyrdxlP-dep_Trfase"/>
</dbReference>
<keyword evidence="2 6" id="KW-0210">Decarboxylase</keyword>
<dbReference type="Proteomes" id="UP000007722">
    <property type="component" value="Chromosome"/>
</dbReference>
<reference evidence="8 9" key="1">
    <citation type="submission" date="2010-05" db="EMBL/GenBank/DDBJ databases">
        <title>Complete sequence of Methanococcus voltae A3.</title>
        <authorList>
            <consortium name="US DOE Joint Genome Institute"/>
            <person name="Lucas S."/>
            <person name="Copeland A."/>
            <person name="Lapidus A."/>
            <person name="Cheng J.-F."/>
            <person name="Bruce D."/>
            <person name="Goodwin L."/>
            <person name="Pitluck S."/>
            <person name="Lowry S."/>
            <person name="Clum A."/>
            <person name="Land M."/>
            <person name="Hauser L."/>
            <person name="Kyrpides N."/>
            <person name="Mikhailova N."/>
            <person name="Whitman W.B."/>
            <person name="Woyke T."/>
        </authorList>
    </citation>
    <scope>NUCLEOTIDE SEQUENCE [LARGE SCALE GENOMIC DNA]</scope>
    <source>
        <strain evidence="9">ATCC BAA-1334 / A3</strain>
    </source>
</reference>
<dbReference type="HOGENOM" id="CLU_028929_2_1_2"/>
<dbReference type="PANTHER" id="PTHR42735">
    <property type="match status" value="1"/>
</dbReference>
<evidence type="ECO:0000256" key="6">
    <source>
        <dbReference type="HAMAP-Rule" id="MF_01610"/>
    </source>
</evidence>
<dbReference type="GO" id="GO:0019752">
    <property type="term" value="P:carboxylic acid metabolic process"/>
    <property type="evidence" value="ECO:0007669"/>
    <property type="project" value="InterPro"/>
</dbReference>
<comment type="catalytic activity">
    <reaction evidence="6">
        <text>L-aspartate + H(+) = beta-alanine + CO2</text>
        <dbReference type="Rhea" id="RHEA:19497"/>
        <dbReference type="ChEBI" id="CHEBI:15378"/>
        <dbReference type="ChEBI" id="CHEBI:16526"/>
        <dbReference type="ChEBI" id="CHEBI:29991"/>
        <dbReference type="ChEBI" id="CHEBI:57966"/>
        <dbReference type="EC" id="4.1.1.11"/>
    </reaction>
</comment>
<accession>D7DV28</accession>
<dbReference type="Gene3D" id="3.90.1150.10">
    <property type="entry name" value="Aspartate Aminotransferase, domain 1"/>
    <property type="match status" value="1"/>
</dbReference>
<dbReference type="OrthoDB" id="56891at2157"/>
<dbReference type="Pfam" id="PF00282">
    <property type="entry name" value="Pyridoxal_deC"/>
    <property type="match status" value="1"/>
</dbReference>
<comment type="similarity">
    <text evidence="5">Belongs to the group II decarboxylase family. Sphingosine-1-phosphate lyase subfamily.</text>
</comment>
<organism evidence="8 9">
    <name type="scientific">Methanococcus voltae (strain ATCC BAA-1334 / A3)</name>
    <dbReference type="NCBI Taxonomy" id="456320"/>
    <lineage>
        <taxon>Archaea</taxon>
        <taxon>Methanobacteriati</taxon>
        <taxon>Methanobacteriota</taxon>
        <taxon>Methanomada group</taxon>
        <taxon>Methanococci</taxon>
        <taxon>Methanococcales</taxon>
        <taxon>Methanococcaceae</taxon>
        <taxon>Methanococcus</taxon>
    </lineage>
</organism>
<dbReference type="InterPro" id="IPR020931">
    <property type="entry name" value="MfnA"/>
</dbReference>
<feature type="modified residue" description="N6-(pyridoxal phosphate)lysine" evidence="6 7">
    <location>
        <position position="251"/>
    </location>
</feature>
<comment type="pathway">
    <text evidence="6">Cofactor biosynthesis; methanofuran biosynthesis.</text>
</comment>
<dbReference type="GO" id="GO:0030170">
    <property type="term" value="F:pyridoxal phosphate binding"/>
    <property type="evidence" value="ECO:0007669"/>
    <property type="project" value="UniProtKB-UniRule"/>
</dbReference>
<proteinExistence type="inferred from homology"/>
<evidence type="ECO:0000256" key="3">
    <source>
        <dbReference type="ARBA" id="ARBA00022898"/>
    </source>
</evidence>
<dbReference type="GO" id="GO:0004837">
    <property type="term" value="F:tyrosine decarboxylase activity"/>
    <property type="evidence" value="ECO:0007669"/>
    <property type="project" value="UniProtKB-UniRule"/>
</dbReference>
<dbReference type="InterPro" id="IPR002129">
    <property type="entry name" value="PyrdxlP-dep_de-COase"/>
</dbReference>